<keyword evidence="4" id="KW-1185">Reference proteome</keyword>
<evidence type="ECO:0000259" key="2">
    <source>
        <dbReference type="PROSITE" id="PS50819"/>
    </source>
</evidence>
<dbReference type="InterPro" id="IPR004042">
    <property type="entry name" value="Intein_endonuc_central"/>
</dbReference>
<name>A0A133UIP0_9EURY</name>
<protein>
    <recommendedName>
        <fullName evidence="2">DOD-type homing endonuclease domain-containing protein</fullName>
    </recommendedName>
</protein>
<reference evidence="3 4" key="1">
    <citation type="journal article" date="2016" name="Sci. Rep.">
        <title>Metabolic traits of an uncultured archaeal lineage -MSBL1- from brine pools of the Red Sea.</title>
        <authorList>
            <person name="Mwirichia R."/>
            <person name="Alam I."/>
            <person name="Rashid M."/>
            <person name="Vinu M."/>
            <person name="Ba-Alawi W."/>
            <person name="Anthony Kamau A."/>
            <person name="Kamanda Ngugi D."/>
            <person name="Goker M."/>
            <person name="Klenk H.P."/>
            <person name="Bajic V."/>
            <person name="Stingl U."/>
        </authorList>
    </citation>
    <scope>NUCLEOTIDE SEQUENCE [LARGE SCALE GENOMIC DNA]</scope>
    <source>
        <strain evidence="3">SCGC-AAA259E22</strain>
    </source>
</reference>
<evidence type="ECO:0000256" key="1">
    <source>
        <dbReference type="SAM" id="MobiDB-lite"/>
    </source>
</evidence>
<feature type="region of interest" description="Disordered" evidence="1">
    <location>
        <begin position="55"/>
        <end position="84"/>
    </location>
</feature>
<dbReference type="EMBL" id="LHXP01000001">
    <property type="protein sequence ID" value="KXA94010.1"/>
    <property type="molecule type" value="Genomic_DNA"/>
</dbReference>
<comment type="caution">
    <text evidence="3">The sequence shown here is derived from an EMBL/GenBank/DDBJ whole genome shotgun (WGS) entry which is preliminary data.</text>
</comment>
<dbReference type="AlphaFoldDB" id="A0A133UIP0"/>
<accession>A0A133UIP0</accession>
<sequence length="84" mass="9198">MPEEFLDAPKEVRIALCQEKFDSDGGVQRKSMALGNIPRPGLEDMLKIVRSLDIKGKISGPEPPKKETGRTGTGSEYRSVLPIS</sequence>
<proteinExistence type="predicted"/>
<organism evidence="3 4">
    <name type="scientific">candidate division MSBL1 archaeon SCGC-AAA259E22</name>
    <dbReference type="NCBI Taxonomy" id="1698265"/>
    <lineage>
        <taxon>Archaea</taxon>
        <taxon>Methanobacteriati</taxon>
        <taxon>Methanobacteriota</taxon>
        <taxon>candidate division MSBL1</taxon>
    </lineage>
</organism>
<gene>
    <name evidence="3" type="ORF">AKJ66_00145</name>
</gene>
<dbReference type="GO" id="GO:0004519">
    <property type="term" value="F:endonuclease activity"/>
    <property type="evidence" value="ECO:0007669"/>
    <property type="project" value="InterPro"/>
</dbReference>
<dbReference type="Proteomes" id="UP000070657">
    <property type="component" value="Unassembled WGS sequence"/>
</dbReference>
<evidence type="ECO:0000313" key="4">
    <source>
        <dbReference type="Proteomes" id="UP000070657"/>
    </source>
</evidence>
<dbReference type="Gene3D" id="3.10.28.10">
    <property type="entry name" value="Homing endonucleases"/>
    <property type="match status" value="1"/>
</dbReference>
<evidence type="ECO:0000313" key="3">
    <source>
        <dbReference type="EMBL" id="KXA94010.1"/>
    </source>
</evidence>
<feature type="domain" description="DOD-type homing endonuclease" evidence="2">
    <location>
        <begin position="1"/>
        <end position="54"/>
    </location>
</feature>
<dbReference type="InterPro" id="IPR027434">
    <property type="entry name" value="Homing_endonucl"/>
</dbReference>
<dbReference type="PROSITE" id="PS50819">
    <property type="entry name" value="INTEIN_ENDONUCLEASE"/>
    <property type="match status" value="1"/>
</dbReference>